<evidence type="ECO:0000259" key="1">
    <source>
        <dbReference type="Pfam" id="PF07872"/>
    </source>
</evidence>
<dbReference type="Proteomes" id="UP000186777">
    <property type="component" value="Unassembled WGS sequence"/>
</dbReference>
<proteinExistence type="predicted"/>
<comment type="caution">
    <text evidence="2">The sequence shown here is derived from an EMBL/GenBank/DDBJ whole genome shotgun (WGS) entry which is preliminary data.</text>
</comment>
<name>A0A1Q6R2P8_9FIRM</name>
<dbReference type="AlphaFoldDB" id="A0A1Q6R2P8"/>
<protein>
    <recommendedName>
        <fullName evidence="1">DUF1659 domain-containing protein</fullName>
    </recommendedName>
</protein>
<organism evidence="2 3">
    <name type="scientific">Phascolarctobacterium succinatutens</name>
    <dbReference type="NCBI Taxonomy" id="626940"/>
    <lineage>
        <taxon>Bacteria</taxon>
        <taxon>Bacillati</taxon>
        <taxon>Bacillota</taxon>
        <taxon>Negativicutes</taxon>
        <taxon>Acidaminococcales</taxon>
        <taxon>Acidaminococcaceae</taxon>
        <taxon>Phascolarctobacterium</taxon>
    </lineage>
</organism>
<accession>A0A1Q6R2P8</accession>
<dbReference type="EMBL" id="MNTG01000042">
    <property type="protein sequence ID" value="OLA36654.1"/>
    <property type="molecule type" value="Genomic_DNA"/>
</dbReference>
<sequence>MAEINQEILKRTLVINVEDGTGSDGTTKYKAKNFNGIKSDAALDKVYEAGTALGGLMEKPYKDIELTEKSELAEA</sequence>
<gene>
    <name evidence="2" type="ORF">BHW43_08900</name>
</gene>
<dbReference type="RefSeq" id="WP_303680281.1">
    <property type="nucleotide sequence ID" value="NZ_MNTG01000042.1"/>
</dbReference>
<reference evidence="2 3" key="1">
    <citation type="journal article" date="2016" name="Nat. Biotechnol.">
        <title>Measurement of bacterial replication rates in microbial communities.</title>
        <authorList>
            <person name="Brown C.T."/>
            <person name="Olm M.R."/>
            <person name="Thomas B.C."/>
            <person name="Banfield J.F."/>
        </authorList>
    </citation>
    <scope>NUCLEOTIDE SEQUENCE [LARGE SCALE GENOMIC DNA]</scope>
    <source>
        <strain evidence="2">46_33</strain>
    </source>
</reference>
<dbReference type="Pfam" id="PF07872">
    <property type="entry name" value="DUF1659"/>
    <property type="match status" value="1"/>
</dbReference>
<evidence type="ECO:0000313" key="3">
    <source>
        <dbReference type="Proteomes" id="UP000186777"/>
    </source>
</evidence>
<evidence type="ECO:0000313" key="2">
    <source>
        <dbReference type="EMBL" id="OLA36654.1"/>
    </source>
</evidence>
<dbReference type="InterPro" id="IPR012454">
    <property type="entry name" value="DUF1659"/>
</dbReference>
<feature type="domain" description="DUF1659" evidence="1">
    <location>
        <begin position="5"/>
        <end position="74"/>
    </location>
</feature>